<proteinExistence type="predicted"/>
<feature type="domain" description="Glycosyltransferase family 28 N-terminal" evidence="1">
    <location>
        <begin position="17"/>
        <end position="63"/>
    </location>
</feature>
<evidence type="ECO:0000259" key="1">
    <source>
        <dbReference type="Pfam" id="PF03033"/>
    </source>
</evidence>
<gene>
    <name evidence="3" type="ORF">ISF6_5236</name>
</gene>
<dbReference type="SUPFAM" id="SSF53756">
    <property type="entry name" value="UDP-Glycosyltransferase/glycogen phosphorylase"/>
    <property type="match status" value="1"/>
</dbReference>
<dbReference type="Pfam" id="PF03033">
    <property type="entry name" value="Glyco_transf_28"/>
    <property type="match status" value="1"/>
</dbReference>
<dbReference type="EMBL" id="BBYR01000083">
    <property type="protein sequence ID" value="GAP38683.1"/>
    <property type="molecule type" value="Genomic_DNA"/>
</dbReference>
<dbReference type="STRING" id="1547922.ISF6_5236"/>
<evidence type="ECO:0000313" key="4">
    <source>
        <dbReference type="Proteomes" id="UP000037660"/>
    </source>
</evidence>
<comment type="caution">
    <text evidence="3">The sequence shown here is derived from an EMBL/GenBank/DDBJ whole genome shotgun (WGS) entry which is preliminary data.</text>
</comment>
<dbReference type="Proteomes" id="UP000037660">
    <property type="component" value="Unassembled WGS sequence"/>
</dbReference>
<dbReference type="GO" id="GO:1901137">
    <property type="term" value="P:carbohydrate derivative biosynthetic process"/>
    <property type="evidence" value="ECO:0007669"/>
    <property type="project" value="UniProtKB-ARBA"/>
</dbReference>
<evidence type="ECO:0000259" key="2">
    <source>
        <dbReference type="Pfam" id="PF06722"/>
    </source>
</evidence>
<accession>A0A0K8P7Q9</accession>
<evidence type="ECO:0000313" key="3">
    <source>
        <dbReference type="EMBL" id="GAP38683.1"/>
    </source>
</evidence>
<dbReference type="GO" id="GO:0005975">
    <property type="term" value="P:carbohydrate metabolic process"/>
    <property type="evidence" value="ECO:0007669"/>
    <property type="project" value="InterPro"/>
</dbReference>
<dbReference type="RefSeq" id="WP_054022534.1">
    <property type="nucleotide sequence ID" value="NZ_BBYR01000083.1"/>
</dbReference>
<reference evidence="3 4" key="2">
    <citation type="journal article" date="2016" name="Science">
        <title>A bacterium that degrades and assimilates poly(ethylene terephthalate).</title>
        <authorList>
            <person name="Yoshida S."/>
            <person name="Hiraga K."/>
            <person name="Takehana T."/>
            <person name="Taniguchi I."/>
            <person name="Yamaji H."/>
            <person name="Maeda Y."/>
            <person name="Toyohara K."/>
            <person name="Miyamoto K."/>
            <person name="Kimura Y."/>
            <person name="Oda K."/>
        </authorList>
    </citation>
    <scope>NUCLEOTIDE SEQUENCE [LARGE SCALE GENOMIC DNA]</scope>
    <source>
        <strain evidence="4">NBRC 110686 / TISTR 2288 / 201-F6</strain>
    </source>
</reference>
<feature type="domain" description="Erythromycin biosynthesis protein CIII-like C-terminal" evidence="2">
    <location>
        <begin position="335"/>
        <end position="438"/>
    </location>
</feature>
<reference evidence="4" key="1">
    <citation type="submission" date="2015-07" db="EMBL/GenBank/DDBJ databases">
        <title>Discovery of a poly(ethylene terephthalate assimilation.</title>
        <authorList>
            <person name="Yoshida S."/>
            <person name="Hiraga K."/>
            <person name="Takehana T."/>
            <person name="Taniguchi I."/>
            <person name="Yamaji H."/>
            <person name="Maeda Y."/>
            <person name="Toyohara K."/>
            <person name="Miyamoto K."/>
            <person name="Kimura Y."/>
            <person name="Oda K."/>
        </authorList>
    </citation>
    <scope>NUCLEOTIDE SEQUENCE [LARGE SCALE GENOMIC DNA]</scope>
    <source>
        <strain evidence="4">NBRC 110686 / TISTR 2288 / 201-F6</strain>
    </source>
</reference>
<sequence length="462" mass="47698">MPPAPAAPPCPAAARRIVLASVGSLGDVHPFVALGRALQARGHAVTLVCNDEHRDAAARAGLDAAPTGPAVDLGAASASPNLWHPIKGLGVFWKHMLAPAIAPTFHHIARIAADGPCLVVAPPVMFGARFARAACPGVTLVSAITAPAVLRTDRAPVTMAHWRLPAGTPGPLVRWAWRQLDRHKLHPMALQRLQREAAALGVAGPPAGSSVFGDWMWSPDGGLALFPPWFAPARRGWPADLRPGGFPLFDDPGGDAAAGGVGDDMAGSHGLVDADGDRAAGGALPPAAEAFLAAGPAPIVFMPGSAMRHAQAHFAAAVAACARLGERAVLLTPHAGQLPPELPPTVLHQPYLPFGALLPRARAVVHHGGIGSCAQGLRAGLPQLVMPMAHDQFDNAHCLRRLGVARILRPRQAEPAALARALRALLALPAAPRAAARARLLAEPALPGLCDTLSAWPARSTP</sequence>
<dbReference type="OrthoDB" id="9805366at2"/>
<keyword evidence="3" id="KW-0808">Transferase</keyword>
<keyword evidence="4" id="KW-1185">Reference proteome</keyword>
<organism evidence="3 4">
    <name type="scientific">Piscinibacter sakaiensis</name>
    <name type="common">Ideonella sakaiensis</name>
    <dbReference type="NCBI Taxonomy" id="1547922"/>
    <lineage>
        <taxon>Bacteria</taxon>
        <taxon>Pseudomonadati</taxon>
        <taxon>Pseudomonadota</taxon>
        <taxon>Betaproteobacteria</taxon>
        <taxon>Burkholderiales</taxon>
        <taxon>Sphaerotilaceae</taxon>
        <taxon>Piscinibacter</taxon>
    </lineage>
</organism>
<dbReference type="PANTHER" id="PTHR48050:SF13">
    <property type="entry name" value="STEROL 3-BETA-GLUCOSYLTRANSFERASE UGT80A2"/>
    <property type="match status" value="1"/>
</dbReference>
<protein>
    <submittedName>
        <fullName evidence="3">UDP-glucose:sterol glucosyltransferase</fullName>
    </submittedName>
</protein>
<dbReference type="AlphaFoldDB" id="A0A0K8P7Q9"/>
<dbReference type="InterPro" id="IPR010610">
    <property type="entry name" value="EryCIII-like_C"/>
</dbReference>
<dbReference type="Pfam" id="PF06722">
    <property type="entry name" value="EryCIII-like_C"/>
    <property type="match status" value="1"/>
</dbReference>
<name>A0A0K8P7Q9_PISS1</name>
<dbReference type="Gene3D" id="3.40.50.2000">
    <property type="entry name" value="Glycogen Phosphorylase B"/>
    <property type="match status" value="2"/>
</dbReference>
<dbReference type="InterPro" id="IPR004276">
    <property type="entry name" value="GlycoTrans_28_N"/>
</dbReference>
<dbReference type="PANTHER" id="PTHR48050">
    <property type="entry name" value="STEROL 3-BETA-GLUCOSYLTRANSFERASE"/>
    <property type="match status" value="1"/>
</dbReference>
<dbReference type="GO" id="GO:0016758">
    <property type="term" value="F:hexosyltransferase activity"/>
    <property type="evidence" value="ECO:0007669"/>
    <property type="project" value="InterPro"/>
</dbReference>
<dbReference type="InterPro" id="IPR050426">
    <property type="entry name" value="Glycosyltransferase_28"/>
</dbReference>